<dbReference type="InterPro" id="IPR038763">
    <property type="entry name" value="DHH_sf"/>
</dbReference>
<sequence>MRIVTRPDFDGIVCAALLYETEKISEPVHWVEPNDMQKGRVEVREGDIIANLPYNKNCAMWFDHHYTNRPDTPFEGSFAIAPSAAGLVFEYYKDKFQRDYTELIRETDRIDSADLTLDEVLRPEDYPYILLSMTISGRDHSDQRYWERLIQLLRNCDIDDILRDPEVRERCETVVEQNRAYQTALRQHTTCKQHVTITDFRSYKKTPRGNRFLIYSLFPEAVVSVSIRRDIHDREKIIVGLGHSIFNRNCHVNVGLLLSRFGGGGHRGAGSCTVREDRAESCIAEIVDTLMANQPNE</sequence>
<reference evidence="2" key="2">
    <citation type="submission" date="2019-01" db="EMBL/GenBank/DDBJ databases">
        <title>Genome sequence of Desulfonema ishimotonii strain Tokyo 01.</title>
        <authorList>
            <person name="Fukui M."/>
        </authorList>
    </citation>
    <scope>NUCLEOTIDE SEQUENCE [LARGE SCALE GENOMIC DNA]</scope>
    <source>
        <strain evidence="2">Tokyo 01</strain>
    </source>
</reference>
<gene>
    <name evidence="1" type="ORF">DENIS_2086</name>
</gene>
<dbReference type="Proteomes" id="UP000288096">
    <property type="component" value="Unassembled WGS sequence"/>
</dbReference>
<proteinExistence type="predicted"/>
<protein>
    <submittedName>
        <fullName evidence="1">Exopolyphosphatase</fullName>
    </submittedName>
</protein>
<evidence type="ECO:0000313" key="2">
    <source>
        <dbReference type="Proteomes" id="UP000288096"/>
    </source>
</evidence>
<accession>A0A401FVY2</accession>
<dbReference type="AlphaFoldDB" id="A0A401FVY2"/>
<organism evidence="1 2">
    <name type="scientific">Desulfonema ishimotonii</name>
    <dbReference type="NCBI Taxonomy" id="45657"/>
    <lineage>
        <taxon>Bacteria</taxon>
        <taxon>Pseudomonadati</taxon>
        <taxon>Thermodesulfobacteriota</taxon>
        <taxon>Desulfobacteria</taxon>
        <taxon>Desulfobacterales</taxon>
        <taxon>Desulfococcaceae</taxon>
        <taxon>Desulfonema</taxon>
    </lineage>
</organism>
<dbReference type="RefSeq" id="WP_124328457.1">
    <property type="nucleotide sequence ID" value="NZ_BEXT01000001.1"/>
</dbReference>
<dbReference type="OrthoDB" id="105221at2"/>
<reference evidence="2" key="1">
    <citation type="submission" date="2017-11" db="EMBL/GenBank/DDBJ databases">
        <authorList>
            <person name="Watanabe M."/>
            <person name="Kojima H."/>
        </authorList>
    </citation>
    <scope>NUCLEOTIDE SEQUENCE [LARGE SCALE GENOMIC DNA]</scope>
    <source>
        <strain evidence="2">Tokyo 01</strain>
    </source>
</reference>
<evidence type="ECO:0000313" key="1">
    <source>
        <dbReference type="EMBL" id="GBC61126.1"/>
    </source>
</evidence>
<name>A0A401FVY2_9BACT</name>
<keyword evidence="2" id="KW-1185">Reference proteome</keyword>
<dbReference type="EMBL" id="BEXT01000001">
    <property type="protein sequence ID" value="GBC61126.1"/>
    <property type="molecule type" value="Genomic_DNA"/>
</dbReference>
<comment type="caution">
    <text evidence="1">The sequence shown here is derived from an EMBL/GenBank/DDBJ whole genome shotgun (WGS) entry which is preliminary data.</text>
</comment>
<dbReference type="SUPFAM" id="SSF64182">
    <property type="entry name" value="DHH phosphoesterases"/>
    <property type="match status" value="1"/>
</dbReference>